<gene>
    <name evidence="1" type="ORF">KQY15_04270</name>
</gene>
<organism evidence="1 2">
    <name type="scientific">Arsukibacterium indicum</name>
    <dbReference type="NCBI Taxonomy" id="2848612"/>
    <lineage>
        <taxon>Bacteria</taxon>
        <taxon>Pseudomonadati</taxon>
        <taxon>Pseudomonadota</taxon>
        <taxon>Gammaproteobacteria</taxon>
        <taxon>Chromatiales</taxon>
        <taxon>Chromatiaceae</taxon>
        <taxon>Arsukibacterium</taxon>
    </lineage>
</organism>
<evidence type="ECO:0000313" key="2">
    <source>
        <dbReference type="Proteomes" id="UP000704611"/>
    </source>
</evidence>
<evidence type="ECO:0000313" key="1">
    <source>
        <dbReference type="EMBL" id="MBV2128303.1"/>
    </source>
</evidence>
<dbReference type="Proteomes" id="UP000704611">
    <property type="component" value="Unassembled WGS sequence"/>
</dbReference>
<proteinExistence type="predicted"/>
<reference evidence="1 2" key="1">
    <citation type="submission" date="2021-06" db="EMBL/GenBank/DDBJ databases">
        <title>Rheinheimera indica sp. nov., isolated from deep-sea sediment.</title>
        <authorList>
            <person name="Wang Z."/>
            <person name="Zhang X.-Y."/>
        </authorList>
    </citation>
    <scope>NUCLEOTIDE SEQUENCE [LARGE SCALE GENOMIC DNA]</scope>
    <source>
        <strain evidence="1 2">SM2107</strain>
    </source>
</reference>
<dbReference type="EMBL" id="JAHRID010000001">
    <property type="protein sequence ID" value="MBV2128303.1"/>
    <property type="molecule type" value="Genomic_DNA"/>
</dbReference>
<dbReference type="RefSeq" id="WP_217667484.1">
    <property type="nucleotide sequence ID" value="NZ_JAHRID010000001.1"/>
</dbReference>
<keyword evidence="2" id="KW-1185">Reference proteome</keyword>
<name>A0ABS6MHN5_9GAMM</name>
<sequence>MNNHTKRDLNLVMYALFHVRSLDDVRANKYMYNIYGQFTREFNKDTQEKVVNAIQKALDNGNLSDFYTLPNLPGSDEFKTEYLKIVLGHLKGAMN</sequence>
<protein>
    <submittedName>
        <fullName evidence="1">Uncharacterized protein</fullName>
    </submittedName>
</protein>
<accession>A0ABS6MHN5</accession>
<comment type="caution">
    <text evidence="1">The sequence shown here is derived from an EMBL/GenBank/DDBJ whole genome shotgun (WGS) entry which is preliminary data.</text>
</comment>